<dbReference type="EMBL" id="JRES01000635">
    <property type="protein sequence ID" value="KNC29723.1"/>
    <property type="molecule type" value="Genomic_DNA"/>
</dbReference>
<dbReference type="Proteomes" id="UP000037069">
    <property type="component" value="Unassembled WGS sequence"/>
</dbReference>
<feature type="compositionally biased region" description="Polar residues" evidence="1">
    <location>
        <begin position="875"/>
        <end position="892"/>
    </location>
</feature>
<keyword evidence="3" id="KW-1185">Reference proteome</keyword>
<proteinExistence type="predicted"/>
<protein>
    <submittedName>
        <fullName evidence="2">Uncharacterized protein</fullName>
    </submittedName>
</protein>
<dbReference type="OrthoDB" id="8067684at2759"/>
<feature type="compositionally biased region" description="Polar residues" evidence="1">
    <location>
        <begin position="823"/>
        <end position="842"/>
    </location>
</feature>
<evidence type="ECO:0000313" key="3">
    <source>
        <dbReference type="Proteomes" id="UP000037069"/>
    </source>
</evidence>
<name>A0A0L0CBD5_LUCCU</name>
<feature type="region of interest" description="Disordered" evidence="1">
    <location>
        <begin position="810"/>
        <end position="859"/>
    </location>
</feature>
<feature type="region of interest" description="Disordered" evidence="1">
    <location>
        <begin position="574"/>
        <end position="594"/>
    </location>
</feature>
<organism evidence="2 3">
    <name type="scientific">Lucilia cuprina</name>
    <name type="common">Green bottle fly</name>
    <name type="synonym">Australian sheep blowfly</name>
    <dbReference type="NCBI Taxonomy" id="7375"/>
    <lineage>
        <taxon>Eukaryota</taxon>
        <taxon>Metazoa</taxon>
        <taxon>Ecdysozoa</taxon>
        <taxon>Arthropoda</taxon>
        <taxon>Hexapoda</taxon>
        <taxon>Insecta</taxon>
        <taxon>Pterygota</taxon>
        <taxon>Neoptera</taxon>
        <taxon>Endopterygota</taxon>
        <taxon>Diptera</taxon>
        <taxon>Brachycera</taxon>
        <taxon>Muscomorpha</taxon>
        <taxon>Oestroidea</taxon>
        <taxon>Calliphoridae</taxon>
        <taxon>Luciliinae</taxon>
        <taxon>Lucilia</taxon>
    </lineage>
</organism>
<gene>
    <name evidence="2" type="ORF">FF38_08466</name>
</gene>
<dbReference type="AlphaFoldDB" id="A0A0L0CBD5"/>
<comment type="caution">
    <text evidence="2">The sequence shown here is derived from an EMBL/GenBank/DDBJ whole genome shotgun (WGS) entry which is preliminary data.</text>
</comment>
<evidence type="ECO:0000313" key="2">
    <source>
        <dbReference type="EMBL" id="KNC29723.1"/>
    </source>
</evidence>
<sequence>MTNWSSRKRFENNPYPFHTKKKRKKLYCNSEYPAENKENFINFLNLKTNQKDKTSQYLYADPWFLKEATEKQSNRLKGGGVGLNEQQEIFYDCECEPEPQLQIFEIINEIKNPREFKSLLKQMAYTSNVLYRTFRQAYNKNRKCNQNLGETSFKQMACGDMNPLEIVNIEIPHSKQKHLEVERYDSIKKVKREKNKSSRPRNYTEKQQQQQLGSVCPGCQDKENMCDICLNAKQPETVLCCGQSSQKSEHIKEVNKIEEAHKGTIKQECDFTNWFPESSPCLVETNACQQYDKDLQHLDFCERCAVLRGEKPWPSNKPTDDEANVCEKSSQTCQKVKCCKPETCASKPLRQVQQTAKQVLNLNPVCVTIPLKLQIDSQNCQSRFIETEIIMEASSGQQSKTQNIQQPITTLVPIFPSTSAPVYQQTPAITTNKLQQKNGSDLFYSCISNSGIIKPNETMPIGGESSLNEVLNIIKKRMPSAEEIPAPLSKTIGTRMSQPASVIATTMTEPKEPNSRVDFTQTEQVAASVTPQLDAKLKAQKLRADLLGEVRAALEQTTPVAALRALMEGKRFSLPTSDMRPKESSNIKTPARHSMPSNYVDLATTNAPLQPIKPLTAPIQKPALAPKPLQTTKPSSFVTETVQTDASAIKASGHYKRNEMRNEIQEELKELLEPNPLKAKTKYDPEERDEILLDLYKLFHPDSAGRLPKQISRENALQDISYLVKPESPLTDATSPKTTDSQESIIQSIKHILNPKSQQKSKKKKYDKETKEKILEDLQIILTPRQKKPEIKKEIRNSVLEDLRFMLDTGLESTSPHRPPRLSQLQTTTTAHTESGPSSSRAQDIKQQQQQKPQKPPNAIRDSLIADLRYLLDTSHPNQPIQSNTLEENVASTRPAVRKPPGVPTKPKKSNSITSSEVSVHDNDKGRDKHKVEPKVTTSGNKVTKSSSSDTFFFEMQDQYPRSSQQKNK</sequence>
<feature type="compositionally biased region" description="Basic and acidic residues" evidence="1">
    <location>
        <begin position="919"/>
        <end position="934"/>
    </location>
</feature>
<feature type="compositionally biased region" description="Polar residues" evidence="1">
    <location>
        <begin position="960"/>
        <end position="969"/>
    </location>
</feature>
<feature type="compositionally biased region" description="Polar residues" evidence="1">
    <location>
        <begin position="936"/>
        <end position="951"/>
    </location>
</feature>
<accession>A0A0L0CBD5</accession>
<reference evidence="2 3" key="1">
    <citation type="journal article" date="2015" name="Nat. Commun.">
        <title>Lucilia cuprina genome unlocks parasitic fly biology to underpin future interventions.</title>
        <authorList>
            <person name="Anstead C.A."/>
            <person name="Korhonen P.K."/>
            <person name="Young N.D."/>
            <person name="Hall R.S."/>
            <person name="Jex A.R."/>
            <person name="Murali S.C."/>
            <person name="Hughes D.S."/>
            <person name="Lee S.F."/>
            <person name="Perry T."/>
            <person name="Stroehlein A.J."/>
            <person name="Ansell B.R."/>
            <person name="Breugelmans B."/>
            <person name="Hofmann A."/>
            <person name="Qu J."/>
            <person name="Dugan S."/>
            <person name="Lee S.L."/>
            <person name="Chao H."/>
            <person name="Dinh H."/>
            <person name="Han Y."/>
            <person name="Doddapaneni H.V."/>
            <person name="Worley K.C."/>
            <person name="Muzny D.M."/>
            <person name="Ioannidis P."/>
            <person name="Waterhouse R.M."/>
            <person name="Zdobnov E.M."/>
            <person name="James P.J."/>
            <person name="Bagnall N.H."/>
            <person name="Kotze A.C."/>
            <person name="Gibbs R.A."/>
            <person name="Richards S."/>
            <person name="Batterham P."/>
            <person name="Gasser R.B."/>
        </authorList>
    </citation>
    <scope>NUCLEOTIDE SEQUENCE [LARGE SCALE GENOMIC DNA]</scope>
    <source>
        <strain evidence="2 3">LS</strain>
        <tissue evidence="2">Full body</tissue>
    </source>
</reference>
<feature type="region of interest" description="Disordered" evidence="1">
    <location>
        <begin position="875"/>
        <end position="969"/>
    </location>
</feature>
<evidence type="ECO:0000256" key="1">
    <source>
        <dbReference type="SAM" id="MobiDB-lite"/>
    </source>
</evidence>